<dbReference type="EMBL" id="AOIP01000058">
    <property type="protein sequence ID" value="ELY99160.1"/>
    <property type="molecule type" value="Genomic_DNA"/>
</dbReference>
<gene>
    <name evidence="1" type="ORF">C480_20579</name>
</gene>
<organism evidence="1 2">
    <name type="scientific">Natrialba aegyptia DSM 13077</name>
    <dbReference type="NCBI Taxonomy" id="1227491"/>
    <lineage>
        <taxon>Archaea</taxon>
        <taxon>Methanobacteriati</taxon>
        <taxon>Methanobacteriota</taxon>
        <taxon>Stenosarchaea group</taxon>
        <taxon>Halobacteria</taxon>
        <taxon>Halobacteriales</taxon>
        <taxon>Natrialbaceae</taxon>
        <taxon>Natrialba</taxon>
    </lineage>
</organism>
<keyword evidence="2" id="KW-1185">Reference proteome</keyword>
<dbReference type="Proteomes" id="UP000011591">
    <property type="component" value="Unassembled WGS sequence"/>
</dbReference>
<comment type="caution">
    <text evidence="1">The sequence shown here is derived from an EMBL/GenBank/DDBJ whole genome shotgun (WGS) entry which is preliminary data.</text>
</comment>
<proteinExistence type="predicted"/>
<dbReference type="AlphaFoldDB" id="M0AKD8"/>
<accession>M0AKD8</accession>
<reference evidence="1 2" key="1">
    <citation type="journal article" date="2014" name="PLoS Genet.">
        <title>Phylogenetically driven sequencing of extremely halophilic archaea reveals strategies for static and dynamic osmo-response.</title>
        <authorList>
            <person name="Becker E.A."/>
            <person name="Seitzer P.M."/>
            <person name="Tritt A."/>
            <person name="Larsen D."/>
            <person name="Krusor M."/>
            <person name="Yao A.I."/>
            <person name="Wu D."/>
            <person name="Madern D."/>
            <person name="Eisen J.A."/>
            <person name="Darling A.E."/>
            <person name="Facciotti M.T."/>
        </authorList>
    </citation>
    <scope>NUCLEOTIDE SEQUENCE [LARGE SCALE GENOMIC DNA]</scope>
    <source>
        <strain evidence="1 2">DSM 13077</strain>
    </source>
</reference>
<sequence length="78" mass="8798">MYKRQLVELSLLRELFDAPLDVVVPVFDEFWFDVTDRDVVAAEGGDFGDTVTHATGSKNRYSLDCLARHHGLLCHTST</sequence>
<protein>
    <submittedName>
        <fullName evidence="1">Uncharacterized protein</fullName>
    </submittedName>
</protein>
<evidence type="ECO:0000313" key="2">
    <source>
        <dbReference type="Proteomes" id="UP000011591"/>
    </source>
</evidence>
<evidence type="ECO:0000313" key="1">
    <source>
        <dbReference type="EMBL" id="ELY99160.1"/>
    </source>
</evidence>
<name>M0AKD8_9EURY</name>